<dbReference type="EMBL" id="BLXT01005793">
    <property type="protein sequence ID" value="GFO26167.1"/>
    <property type="molecule type" value="Genomic_DNA"/>
</dbReference>
<proteinExistence type="predicted"/>
<evidence type="ECO:0000313" key="1">
    <source>
        <dbReference type="EMBL" id="GFO26167.1"/>
    </source>
</evidence>
<dbReference type="Proteomes" id="UP000735302">
    <property type="component" value="Unassembled WGS sequence"/>
</dbReference>
<dbReference type="AlphaFoldDB" id="A0AAV4C489"/>
<dbReference type="Pfam" id="PF11218">
    <property type="entry name" value="DUF3011"/>
    <property type="match status" value="1"/>
</dbReference>
<gene>
    <name evidence="1" type="ORF">PoB_005267200</name>
</gene>
<keyword evidence="2" id="KW-1185">Reference proteome</keyword>
<evidence type="ECO:0000313" key="2">
    <source>
        <dbReference type="Proteomes" id="UP000735302"/>
    </source>
</evidence>
<comment type="caution">
    <text evidence="1">The sequence shown here is derived from an EMBL/GenBank/DDBJ whole genome shotgun (WGS) entry which is preliminary data.</text>
</comment>
<sequence>MLTSVSQRQVLSNVAEVTSMSLISQRSRGPCTNGSWKQLWLLQSKCVGQQWMPCKLQSMFYSWLEITCSSRNYKTAVCNTGHQIRAVSIKRHISNSPCVEGFSYRTIGSQLQVLNGCRATFTVGYRD</sequence>
<accession>A0AAV4C489</accession>
<name>A0AAV4C489_9GAST</name>
<dbReference type="InterPro" id="IPR021381">
    <property type="entry name" value="DUF3011"/>
</dbReference>
<organism evidence="1 2">
    <name type="scientific">Plakobranchus ocellatus</name>
    <dbReference type="NCBI Taxonomy" id="259542"/>
    <lineage>
        <taxon>Eukaryota</taxon>
        <taxon>Metazoa</taxon>
        <taxon>Spiralia</taxon>
        <taxon>Lophotrochozoa</taxon>
        <taxon>Mollusca</taxon>
        <taxon>Gastropoda</taxon>
        <taxon>Heterobranchia</taxon>
        <taxon>Euthyneura</taxon>
        <taxon>Panpulmonata</taxon>
        <taxon>Sacoglossa</taxon>
        <taxon>Placobranchoidea</taxon>
        <taxon>Plakobranchidae</taxon>
        <taxon>Plakobranchus</taxon>
    </lineage>
</organism>
<reference evidence="1 2" key="1">
    <citation type="journal article" date="2021" name="Elife">
        <title>Chloroplast acquisition without the gene transfer in kleptoplastic sea slugs, Plakobranchus ocellatus.</title>
        <authorList>
            <person name="Maeda T."/>
            <person name="Takahashi S."/>
            <person name="Yoshida T."/>
            <person name="Shimamura S."/>
            <person name="Takaki Y."/>
            <person name="Nagai Y."/>
            <person name="Toyoda A."/>
            <person name="Suzuki Y."/>
            <person name="Arimoto A."/>
            <person name="Ishii H."/>
            <person name="Satoh N."/>
            <person name="Nishiyama T."/>
            <person name="Hasebe M."/>
            <person name="Maruyama T."/>
            <person name="Minagawa J."/>
            <person name="Obokata J."/>
            <person name="Shigenobu S."/>
        </authorList>
    </citation>
    <scope>NUCLEOTIDE SEQUENCE [LARGE SCALE GENOMIC DNA]</scope>
</reference>
<protein>
    <submittedName>
        <fullName evidence="1">Uncharacterized protein</fullName>
    </submittedName>
</protein>